<proteinExistence type="predicted"/>
<keyword evidence="2" id="KW-0472">Membrane</keyword>
<feature type="region of interest" description="Disordered" evidence="1">
    <location>
        <begin position="279"/>
        <end position="319"/>
    </location>
</feature>
<evidence type="ECO:0000256" key="2">
    <source>
        <dbReference type="SAM" id="Phobius"/>
    </source>
</evidence>
<keyword evidence="4" id="KW-1185">Reference proteome</keyword>
<feature type="transmembrane region" description="Helical" evidence="2">
    <location>
        <begin position="117"/>
        <end position="140"/>
    </location>
</feature>
<sequence length="421" mass="45726">MLPCASLNLLTARGAVGVFPVPSLLRRPRRPRRRRRPSRSRARTGGRTTRSETPAPPPAAGTHQPAGRASGAEHAALCAQNRLPAREFSRFHRSCVSAGIFASWIILLPFSRAIGVLWAPLLFCGAVTVLEGIFCLGMVWKMDTTRMPHAFCVAQAALIGLSSHILTGICACFTIATYLSVFKAQQLTQSSHSTLSWRPQYILLVVVYPSVAFAAHLAVILKTNSLKPTNDMHCDANDPLWPRLLSYAGLPLLIAIPCFVVSTLTAIRVIKANSQSHRYRYSNDDTPSFTRLPVRGRARRTSKRNSGNAGTRTRPTDIFVPSNAIGTVTVTASLDHNPESYPDTERDLKFKNDGATSLSLHSMSGTTATHPHGHHGHSLSAKTSETTIYAPFDPVSLPPPPVPVPHQPLQTPPSPIPSVET</sequence>
<feature type="transmembrane region" description="Helical" evidence="2">
    <location>
        <begin position="91"/>
        <end position="111"/>
    </location>
</feature>
<dbReference type="AlphaFoldDB" id="A0A4Y9XLE3"/>
<feature type="compositionally biased region" description="Basic residues" evidence="1">
    <location>
        <begin position="26"/>
        <end position="44"/>
    </location>
</feature>
<dbReference type="EMBL" id="SEOQ01001799">
    <property type="protein sequence ID" value="TFY50518.1"/>
    <property type="molecule type" value="Genomic_DNA"/>
</dbReference>
<dbReference type="Proteomes" id="UP000298327">
    <property type="component" value="Unassembled WGS sequence"/>
</dbReference>
<dbReference type="STRING" id="205917.A0A4Y9XLE3"/>
<comment type="caution">
    <text evidence="3">The sequence shown here is derived from an EMBL/GenBank/DDBJ whole genome shotgun (WGS) entry which is preliminary data.</text>
</comment>
<organism evidence="3 4">
    <name type="scientific">Dentipellis fragilis</name>
    <dbReference type="NCBI Taxonomy" id="205917"/>
    <lineage>
        <taxon>Eukaryota</taxon>
        <taxon>Fungi</taxon>
        <taxon>Dikarya</taxon>
        <taxon>Basidiomycota</taxon>
        <taxon>Agaricomycotina</taxon>
        <taxon>Agaricomycetes</taxon>
        <taxon>Russulales</taxon>
        <taxon>Hericiaceae</taxon>
        <taxon>Dentipellis</taxon>
    </lineage>
</organism>
<feature type="compositionally biased region" description="Basic residues" evidence="1">
    <location>
        <begin position="294"/>
        <end position="303"/>
    </location>
</feature>
<reference evidence="3 4" key="1">
    <citation type="submission" date="2019-02" db="EMBL/GenBank/DDBJ databases">
        <title>Genome sequencing of the rare red list fungi Dentipellis fragilis.</title>
        <authorList>
            <person name="Buettner E."/>
            <person name="Kellner H."/>
        </authorList>
    </citation>
    <scope>NUCLEOTIDE SEQUENCE [LARGE SCALE GENOMIC DNA]</scope>
    <source>
        <strain evidence="3 4">DSM 105465</strain>
    </source>
</reference>
<gene>
    <name evidence="3" type="ORF">EVG20_g11471</name>
</gene>
<feature type="non-terminal residue" evidence="3">
    <location>
        <position position="421"/>
    </location>
</feature>
<protein>
    <submittedName>
        <fullName evidence="3">Uncharacterized protein</fullName>
    </submittedName>
</protein>
<keyword evidence="2" id="KW-1133">Transmembrane helix</keyword>
<feature type="transmembrane region" description="Helical" evidence="2">
    <location>
        <begin position="152"/>
        <end position="181"/>
    </location>
</feature>
<feature type="compositionally biased region" description="Polar residues" evidence="1">
    <location>
        <begin position="304"/>
        <end position="313"/>
    </location>
</feature>
<evidence type="ECO:0000313" key="3">
    <source>
        <dbReference type="EMBL" id="TFY50518.1"/>
    </source>
</evidence>
<feature type="region of interest" description="Disordered" evidence="1">
    <location>
        <begin position="26"/>
        <end position="67"/>
    </location>
</feature>
<feature type="region of interest" description="Disordered" evidence="1">
    <location>
        <begin position="359"/>
        <end position="421"/>
    </location>
</feature>
<keyword evidence="2" id="KW-0812">Transmembrane</keyword>
<feature type="compositionally biased region" description="Pro residues" evidence="1">
    <location>
        <begin position="396"/>
        <end position="421"/>
    </location>
</feature>
<feature type="transmembrane region" description="Helical" evidence="2">
    <location>
        <begin position="244"/>
        <end position="267"/>
    </location>
</feature>
<evidence type="ECO:0000256" key="1">
    <source>
        <dbReference type="SAM" id="MobiDB-lite"/>
    </source>
</evidence>
<evidence type="ECO:0000313" key="4">
    <source>
        <dbReference type="Proteomes" id="UP000298327"/>
    </source>
</evidence>
<name>A0A4Y9XLE3_9AGAM</name>
<dbReference type="OrthoDB" id="3256745at2759"/>
<accession>A0A4Y9XLE3</accession>
<feature type="transmembrane region" description="Helical" evidence="2">
    <location>
        <begin position="201"/>
        <end position="223"/>
    </location>
</feature>